<dbReference type="InterPro" id="IPR017905">
    <property type="entry name" value="ERV/ALR_sulphydryl_oxidase"/>
</dbReference>
<gene>
    <name evidence="9" type="ORF">BJG266_LOCUS27139</name>
    <name evidence="10" type="ORF">QVE165_LOCUS42044</name>
</gene>
<keyword evidence="5 7" id="KW-0560">Oxidoreductase</keyword>
<keyword evidence="7" id="KW-0472">Membrane</keyword>
<comment type="catalytic activity">
    <reaction evidence="7">
        <text>2 R'C(R)SH + O2 = R'C(R)S-S(R)CR' + H2O2</text>
        <dbReference type="Rhea" id="RHEA:17357"/>
        <dbReference type="ChEBI" id="CHEBI:15379"/>
        <dbReference type="ChEBI" id="CHEBI:16240"/>
        <dbReference type="ChEBI" id="CHEBI:16520"/>
        <dbReference type="ChEBI" id="CHEBI:17412"/>
        <dbReference type="EC" id="1.8.3.2"/>
    </reaction>
</comment>
<dbReference type="SUPFAM" id="SSF52833">
    <property type="entry name" value="Thioredoxin-like"/>
    <property type="match status" value="1"/>
</dbReference>
<accession>A0A814WPP2</accession>
<name>A0A814WPP2_9BILA</name>
<dbReference type="OrthoDB" id="59470at2759"/>
<dbReference type="Proteomes" id="UP000663832">
    <property type="component" value="Unassembled WGS sequence"/>
</dbReference>
<dbReference type="Proteomes" id="UP000663877">
    <property type="component" value="Unassembled WGS sequence"/>
</dbReference>
<sequence>MTIYYFYCLIIYFCSFSLIYTINDDNTWPWKKTNYLFRSNWSSLLNPNNNNNNNQHPVWFIFYYLNYCGYCKKAEPGWEAVAQYAINWSKYIQIGAYDCASESLSIKDICQDEKYPQWRIYCPLTNTTHLAFSSEQRTIKTKPEDILIWLLNKLNNIADQCYGQQWPIKNLIEPKTKDDLDKIIPKSVNKFQLFISDDILLYTLFVLNNSKTIQTEPIYRLAKQNQITKDISIIKGIRENTGQITLQQIDSEQIMKPFVLDKNIISHFETINRKNIATLKPTLSDIDSATVWMINRDLRRGLPDLTENVKSWIKTLYTYYPGSKTMKSFLFNLNEFVKNYTTLSPNEYQTYINSTSIIKLPQLKFDHCNGSDSSKRGYPCTLWVLFHSMTVKQAILAEQNALPSDIKPSDVIVSIREFIGNFFLCEECVTHFVNMTINAENEIKSHRESILYLWRSHNIVNKRLRYEEYTNDPNWPKVPFPTKEQCNLCVQQIDENGDATEYNENETYKFLKEFYSLNNSMRIQTYNLILLFSIVILNILISNK</sequence>
<evidence type="ECO:0000256" key="6">
    <source>
        <dbReference type="ARBA" id="ARBA00023157"/>
    </source>
</evidence>
<dbReference type="GO" id="GO:0005615">
    <property type="term" value="C:extracellular space"/>
    <property type="evidence" value="ECO:0007669"/>
    <property type="project" value="TreeGrafter"/>
</dbReference>
<evidence type="ECO:0000256" key="1">
    <source>
        <dbReference type="ARBA" id="ARBA00001974"/>
    </source>
</evidence>
<organism evidence="9 12">
    <name type="scientific">Adineta steineri</name>
    <dbReference type="NCBI Taxonomy" id="433720"/>
    <lineage>
        <taxon>Eukaryota</taxon>
        <taxon>Metazoa</taxon>
        <taxon>Spiralia</taxon>
        <taxon>Gnathifera</taxon>
        <taxon>Rotifera</taxon>
        <taxon>Eurotatoria</taxon>
        <taxon>Bdelloidea</taxon>
        <taxon>Adinetida</taxon>
        <taxon>Adinetidae</taxon>
        <taxon>Adineta</taxon>
    </lineage>
</organism>
<feature type="transmembrane region" description="Helical" evidence="7">
    <location>
        <begin position="523"/>
        <end position="541"/>
    </location>
</feature>
<evidence type="ECO:0000313" key="9">
    <source>
        <dbReference type="EMBL" id="CAF1205219.1"/>
    </source>
</evidence>
<keyword evidence="6" id="KW-1015">Disulfide bond</keyword>
<evidence type="ECO:0000256" key="5">
    <source>
        <dbReference type="ARBA" id="ARBA00023002"/>
    </source>
</evidence>
<dbReference type="PANTHER" id="PTHR22897:SF8">
    <property type="entry name" value="SULFHYDRYL OXIDASE"/>
    <property type="match status" value="1"/>
</dbReference>
<dbReference type="GO" id="GO:0003756">
    <property type="term" value="F:protein disulfide isomerase activity"/>
    <property type="evidence" value="ECO:0007669"/>
    <property type="project" value="TreeGrafter"/>
</dbReference>
<dbReference type="GO" id="GO:0006457">
    <property type="term" value="P:protein folding"/>
    <property type="evidence" value="ECO:0007669"/>
    <property type="project" value="TreeGrafter"/>
</dbReference>
<dbReference type="GO" id="GO:0000139">
    <property type="term" value="C:Golgi membrane"/>
    <property type="evidence" value="ECO:0007669"/>
    <property type="project" value="TreeGrafter"/>
</dbReference>
<reference evidence="9" key="1">
    <citation type="submission" date="2021-02" db="EMBL/GenBank/DDBJ databases">
        <authorList>
            <person name="Nowell W R."/>
        </authorList>
    </citation>
    <scope>NUCLEOTIDE SEQUENCE</scope>
</reference>
<dbReference type="InterPro" id="IPR036249">
    <property type="entry name" value="Thioredoxin-like_sf"/>
</dbReference>
<dbReference type="GO" id="GO:0016971">
    <property type="term" value="F:flavin-dependent sulfhydryl oxidase activity"/>
    <property type="evidence" value="ECO:0007669"/>
    <property type="project" value="InterPro"/>
</dbReference>
<evidence type="ECO:0000313" key="12">
    <source>
        <dbReference type="Proteomes" id="UP000663877"/>
    </source>
</evidence>
<keyword evidence="7" id="KW-1133">Transmembrane helix</keyword>
<proteinExistence type="predicted"/>
<comment type="caution">
    <text evidence="7">Lacks conserved residue(s) required for the propagation of feature annotation.</text>
</comment>
<evidence type="ECO:0000256" key="7">
    <source>
        <dbReference type="RuleBase" id="RU371123"/>
    </source>
</evidence>
<evidence type="ECO:0000259" key="8">
    <source>
        <dbReference type="PROSITE" id="PS51324"/>
    </source>
</evidence>
<evidence type="ECO:0000256" key="2">
    <source>
        <dbReference type="ARBA" id="ARBA00022630"/>
    </source>
</evidence>
<keyword evidence="4 7" id="KW-0274">FAD</keyword>
<evidence type="ECO:0000256" key="4">
    <source>
        <dbReference type="ARBA" id="ARBA00022827"/>
    </source>
</evidence>
<evidence type="ECO:0000256" key="3">
    <source>
        <dbReference type="ARBA" id="ARBA00022729"/>
    </source>
</evidence>
<dbReference type="PANTHER" id="PTHR22897">
    <property type="entry name" value="QUIESCIN Q6-RELATED SULFHYDRYL OXIDASE"/>
    <property type="match status" value="1"/>
</dbReference>
<dbReference type="Pfam" id="PF04777">
    <property type="entry name" value="Evr1_Alr"/>
    <property type="match status" value="1"/>
</dbReference>
<keyword evidence="3" id="KW-0732">Signal</keyword>
<dbReference type="InterPro" id="IPR039798">
    <property type="entry name" value="Sulfhydryl_oxidase"/>
</dbReference>
<keyword evidence="2 7" id="KW-0285">Flavoprotein</keyword>
<dbReference type="AlphaFoldDB" id="A0A814WPP2"/>
<dbReference type="CDD" id="cd02961">
    <property type="entry name" value="PDI_a_family"/>
    <property type="match status" value="1"/>
</dbReference>
<dbReference type="Gene3D" id="3.40.30.10">
    <property type="entry name" value="Glutaredoxin"/>
    <property type="match status" value="1"/>
</dbReference>
<dbReference type="Gene3D" id="1.20.120.310">
    <property type="entry name" value="ERV/ALR sulfhydryl oxidase domain"/>
    <property type="match status" value="1"/>
</dbReference>
<evidence type="ECO:0000313" key="11">
    <source>
        <dbReference type="Proteomes" id="UP000663832"/>
    </source>
</evidence>
<comment type="caution">
    <text evidence="9">The sequence shown here is derived from an EMBL/GenBank/DDBJ whole genome shotgun (WGS) entry which is preliminary data.</text>
</comment>
<keyword evidence="11" id="KW-1185">Reference proteome</keyword>
<dbReference type="PROSITE" id="PS51324">
    <property type="entry name" value="ERV_ALR"/>
    <property type="match status" value="1"/>
</dbReference>
<dbReference type="EMBL" id="CAJNOI010000243">
    <property type="protein sequence ID" value="CAF1205219.1"/>
    <property type="molecule type" value="Genomic_DNA"/>
</dbReference>
<protein>
    <recommendedName>
        <fullName evidence="7">Sulfhydryl oxidase</fullName>
        <ecNumber evidence="7">1.8.3.2</ecNumber>
    </recommendedName>
</protein>
<feature type="domain" description="ERV/ALR sulfhydryl oxidase" evidence="8">
    <location>
        <begin position="371"/>
        <end position="479"/>
    </location>
</feature>
<evidence type="ECO:0000313" key="10">
    <source>
        <dbReference type="EMBL" id="CAF1478033.1"/>
    </source>
</evidence>
<dbReference type="EC" id="1.8.3.2" evidence="7"/>
<dbReference type="EMBL" id="CAJNOM010000511">
    <property type="protein sequence ID" value="CAF1478033.1"/>
    <property type="molecule type" value="Genomic_DNA"/>
</dbReference>
<dbReference type="SUPFAM" id="SSF69000">
    <property type="entry name" value="FAD-dependent thiol oxidase"/>
    <property type="match status" value="1"/>
</dbReference>
<keyword evidence="7" id="KW-0812">Transmembrane</keyword>
<dbReference type="InterPro" id="IPR036774">
    <property type="entry name" value="ERV/ALR_sulphydryl_oxid_sf"/>
</dbReference>
<comment type="cofactor">
    <cofactor evidence="1 7">
        <name>FAD</name>
        <dbReference type="ChEBI" id="CHEBI:57692"/>
    </cofactor>
</comment>
<feature type="transmembrane region" description="Helical" evidence="7">
    <location>
        <begin position="5"/>
        <end position="22"/>
    </location>
</feature>